<dbReference type="PROSITE" id="PS01117">
    <property type="entry name" value="HTH_MARR_1"/>
    <property type="match status" value="1"/>
</dbReference>
<evidence type="ECO:0000313" key="4">
    <source>
        <dbReference type="EMBL" id="NMR72617.1"/>
    </source>
</evidence>
<dbReference type="PROSITE" id="PS50995">
    <property type="entry name" value="HTH_MARR_2"/>
    <property type="match status" value="1"/>
</dbReference>
<evidence type="ECO:0000256" key="2">
    <source>
        <dbReference type="ARBA" id="ARBA00023125"/>
    </source>
</evidence>
<proteinExistence type="predicted"/>
<evidence type="ECO:0000313" key="5">
    <source>
        <dbReference type="Proteomes" id="UP000565155"/>
    </source>
</evidence>
<accession>A0A0H0YHR6</accession>
<evidence type="ECO:0000256" key="1">
    <source>
        <dbReference type="ARBA" id="ARBA00023015"/>
    </source>
</evidence>
<dbReference type="OrthoDB" id="5869263at2"/>
<dbReference type="GO" id="GO:0003677">
    <property type="term" value="F:DNA binding"/>
    <property type="evidence" value="ECO:0007669"/>
    <property type="project" value="UniProtKB-KW"/>
</dbReference>
<dbReference type="RefSeq" id="WP_017635039.1">
    <property type="nucleotide sequence ID" value="NZ_AP023185.1"/>
</dbReference>
<dbReference type="Gene3D" id="1.10.10.10">
    <property type="entry name" value="Winged helix-like DNA-binding domain superfamily/Winged helix DNA-binding domain"/>
    <property type="match status" value="1"/>
</dbReference>
<dbReference type="Pfam" id="PF01047">
    <property type="entry name" value="MarR"/>
    <property type="match status" value="1"/>
</dbReference>
<dbReference type="SMART" id="SM00347">
    <property type="entry name" value="HTH_MARR"/>
    <property type="match status" value="1"/>
</dbReference>
<dbReference type="InterPro" id="IPR036390">
    <property type="entry name" value="WH_DNA-bd_sf"/>
</dbReference>
<dbReference type="SUPFAM" id="SSF46785">
    <property type="entry name" value="Winged helix' DNA-binding domain"/>
    <property type="match status" value="1"/>
</dbReference>
<comment type="caution">
    <text evidence="4">The sequence shown here is derived from an EMBL/GenBank/DDBJ whole genome shotgun (WGS) entry which is preliminary data.</text>
</comment>
<dbReference type="InterPro" id="IPR023187">
    <property type="entry name" value="Tscrpt_reg_MarR-type_CS"/>
</dbReference>
<dbReference type="PANTHER" id="PTHR42756">
    <property type="entry name" value="TRANSCRIPTIONAL REGULATOR, MARR"/>
    <property type="match status" value="1"/>
</dbReference>
<dbReference type="AlphaFoldDB" id="A0A0H0YHR6"/>
<dbReference type="STRING" id="663.BAU10_04870"/>
<sequence>MKDQKISPISVLDQSPMFVCGVMQRMYRNRAQAELSRQNLMTLEMASALAALEEFQPMSQQALADAVRTERSVAKRMVDNLEKRGFVQVSKSKSNQRLKMLSMTKEGANALKQVHQIMTNLQKEFFSCLSESEASEFFRLVRKLTFANHDQ</sequence>
<dbReference type="Proteomes" id="UP000565155">
    <property type="component" value="Unassembled WGS sequence"/>
</dbReference>
<keyword evidence="1" id="KW-0805">Transcription regulation</keyword>
<organism evidence="4 5">
    <name type="scientific">Vibrio alginolyticus</name>
    <dbReference type="NCBI Taxonomy" id="663"/>
    <lineage>
        <taxon>Bacteria</taxon>
        <taxon>Pseudomonadati</taxon>
        <taxon>Pseudomonadota</taxon>
        <taxon>Gammaproteobacteria</taxon>
        <taxon>Vibrionales</taxon>
        <taxon>Vibrionaceae</taxon>
        <taxon>Vibrio</taxon>
    </lineage>
</organism>
<name>A0A0H0YHR6_VIBAL</name>
<dbReference type="InterPro" id="IPR036388">
    <property type="entry name" value="WH-like_DNA-bd_sf"/>
</dbReference>
<keyword evidence="2" id="KW-0238">DNA-binding</keyword>
<dbReference type="EMBL" id="JABCMA010000002">
    <property type="protein sequence ID" value="NMR72617.1"/>
    <property type="molecule type" value="Genomic_DNA"/>
</dbReference>
<dbReference type="eggNOG" id="COG1846">
    <property type="taxonomic scope" value="Bacteria"/>
</dbReference>
<dbReference type="GO" id="GO:0003700">
    <property type="term" value="F:DNA-binding transcription factor activity"/>
    <property type="evidence" value="ECO:0007669"/>
    <property type="project" value="InterPro"/>
</dbReference>
<reference evidence="4 5" key="1">
    <citation type="submission" date="2020-04" db="EMBL/GenBank/DDBJ databases">
        <title>Whole-genome sequencing of Vibrio spp. from China reveals different genetic environments of blaCTX-M-14 among diverse lineages.</title>
        <authorList>
            <person name="Zheng Z."/>
            <person name="Ye L."/>
            <person name="Chen S."/>
        </authorList>
    </citation>
    <scope>NUCLEOTIDE SEQUENCE [LARGE SCALE GENOMIC DNA]</scope>
    <source>
        <strain evidence="4 5">Vb1636</strain>
    </source>
</reference>
<dbReference type="PANTHER" id="PTHR42756:SF1">
    <property type="entry name" value="TRANSCRIPTIONAL REPRESSOR OF EMRAB OPERON"/>
    <property type="match status" value="1"/>
</dbReference>
<dbReference type="InterPro" id="IPR000835">
    <property type="entry name" value="HTH_MarR-typ"/>
</dbReference>
<dbReference type="PRINTS" id="PR00598">
    <property type="entry name" value="HTHMARR"/>
</dbReference>
<evidence type="ECO:0000256" key="3">
    <source>
        <dbReference type="ARBA" id="ARBA00023163"/>
    </source>
</evidence>
<keyword evidence="3" id="KW-0804">Transcription</keyword>
<protein>
    <submittedName>
        <fullName evidence="4">MarR family transcriptional regulator</fullName>
    </submittedName>
</protein>
<dbReference type="GeneID" id="75168185"/>
<gene>
    <name evidence="4" type="ORF">HKB35_03170</name>
</gene>